<proteinExistence type="predicted"/>
<dbReference type="Proteomes" id="UP000053424">
    <property type="component" value="Unassembled WGS sequence"/>
</dbReference>
<dbReference type="HOGENOM" id="CLU_2688098_0_0_1"/>
<evidence type="ECO:0000313" key="2">
    <source>
        <dbReference type="Proteomes" id="UP000053424"/>
    </source>
</evidence>
<accession>A0A0C2YB44</accession>
<keyword evidence="2" id="KW-1185">Reference proteome</keyword>
<reference evidence="1 2" key="1">
    <citation type="submission" date="2014-04" db="EMBL/GenBank/DDBJ databases">
        <authorList>
            <consortium name="DOE Joint Genome Institute"/>
            <person name="Kuo A."/>
            <person name="Gay G."/>
            <person name="Dore J."/>
            <person name="Kohler A."/>
            <person name="Nagy L.G."/>
            <person name="Floudas D."/>
            <person name="Copeland A."/>
            <person name="Barry K.W."/>
            <person name="Cichocki N."/>
            <person name="Veneault-Fourrey C."/>
            <person name="LaButti K."/>
            <person name="Lindquist E.A."/>
            <person name="Lipzen A."/>
            <person name="Lundell T."/>
            <person name="Morin E."/>
            <person name="Murat C."/>
            <person name="Sun H."/>
            <person name="Tunlid A."/>
            <person name="Henrissat B."/>
            <person name="Grigoriev I.V."/>
            <person name="Hibbett D.S."/>
            <person name="Martin F."/>
            <person name="Nordberg H.P."/>
            <person name="Cantor M.N."/>
            <person name="Hua S.X."/>
        </authorList>
    </citation>
    <scope>NUCLEOTIDE SEQUENCE [LARGE SCALE GENOMIC DNA]</scope>
    <source>
        <strain evidence="2">h7</strain>
    </source>
</reference>
<organism evidence="1 2">
    <name type="scientific">Hebeloma cylindrosporum</name>
    <dbReference type="NCBI Taxonomy" id="76867"/>
    <lineage>
        <taxon>Eukaryota</taxon>
        <taxon>Fungi</taxon>
        <taxon>Dikarya</taxon>
        <taxon>Basidiomycota</taxon>
        <taxon>Agaricomycotina</taxon>
        <taxon>Agaricomycetes</taxon>
        <taxon>Agaricomycetidae</taxon>
        <taxon>Agaricales</taxon>
        <taxon>Agaricineae</taxon>
        <taxon>Hymenogastraceae</taxon>
        <taxon>Hebeloma</taxon>
    </lineage>
</organism>
<reference evidence="2" key="2">
    <citation type="submission" date="2015-01" db="EMBL/GenBank/DDBJ databases">
        <title>Evolutionary Origins and Diversification of the Mycorrhizal Mutualists.</title>
        <authorList>
            <consortium name="DOE Joint Genome Institute"/>
            <consortium name="Mycorrhizal Genomics Consortium"/>
            <person name="Kohler A."/>
            <person name="Kuo A."/>
            <person name="Nagy L.G."/>
            <person name="Floudas D."/>
            <person name="Copeland A."/>
            <person name="Barry K.W."/>
            <person name="Cichocki N."/>
            <person name="Veneault-Fourrey C."/>
            <person name="LaButti K."/>
            <person name="Lindquist E.A."/>
            <person name="Lipzen A."/>
            <person name="Lundell T."/>
            <person name="Morin E."/>
            <person name="Murat C."/>
            <person name="Riley R."/>
            <person name="Ohm R."/>
            <person name="Sun H."/>
            <person name="Tunlid A."/>
            <person name="Henrissat B."/>
            <person name="Grigoriev I.V."/>
            <person name="Hibbett D.S."/>
            <person name="Martin F."/>
        </authorList>
    </citation>
    <scope>NUCLEOTIDE SEQUENCE [LARGE SCALE GENOMIC DNA]</scope>
    <source>
        <strain evidence="2">h7</strain>
    </source>
</reference>
<dbReference type="EMBL" id="KN831792">
    <property type="protein sequence ID" value="KIM38227.1"/>
    <property type="molecule type" value="Genomic_DNA"/>
</dbReference>
<protein>
    <submittedName>
        <fullName evidence="1">Uncharacterized protein</fullName>
    </submittedName>
</protein>
<evidence type="ECO:0000313" key="1">
    <source>
        <dbReference type="EMBL" id="KIM38227.1"/>
    </source>
</evidence>
<sequence>MCRILKFPGESGKLVMEMGEREARRDVTSFWLFFGRRPGMAESWKWLSRPVKTLRSVPPRAARRRYLTMFDAKS</sequence>
<gene>
    <name evidence="1" type="ORF">M413DRAFT_248226</name>
</gene>
<dbReference type="AlphaFoldDB" id="A0A0C2YB44"/>
<name>A0A0C2YB44_HEBCY</name>